<keyword evidence="4" id="KW-1185">Reference proteome</keyword>
<dbReference type="EMBL" id="JACJVO010000007">
    <property type="protein sequence ID" value="MBB6730543.1"/>
    <property type="molecule type" value="Genomic_DNA"/>
</dbReference>
<keyword evidence="2" id="KW-0812">Transmembrane</keyword>
<evidence type="ECO:0000256" key="2">
    <source>
        <dbReference type="SAM" id="Phobius"/>
    </source>
</evidence>
<protein>
    <recommendedName>
        <fullName evidence="5">Membrane protein YqhR</fullName>
    </recommendedName>
</protein>
<comment type="caution">
    <text evidence="3">The sequence shown here is derived from an EMBL/GenBank/DDBJ whole genome shotgun (WGS) entry which is preliminary data.</text>
</comment>
<dbReference type="Pfam" id="PF11085">
    <property type="entry name" value="YqhR"/>
    <property type="match status" value="1"/>
</dbReference>
<sequence length="266" mass="30179">MDRRMNREEERGRNGAETSSGGADEARRNVGEAQADAEEGRGSRRRSWDESDRESIGEREPKDREPDGKRDSNRETDDEKRSGHESGEGSKERRDRVRRRERGHSYPAVFSLSIGFFAGIFWGLARWFAVSLNFTKVPQAFLVDAWVKRSTLHSAGWHWIGLLLFVVMSVVAAMLYWLLLGRLHGPWPGLFFGAAWWAMLFLVVGPPTGTTEPVRTLGWNSIFTELCLYLIWGLFIGYSYAFEFHDESAREPKGSSGKRGGPQPAH</sequence>
<feature type="compositionally biased region" description="Basic and acidic residues" evidence="1">
    <location>
        <begin position="38"/>
        <end position="95"/>
    </location>
</feature>
<evidence type="ECO:0000313" key="4">
    <source>
        <dbReference type="Proteomes" id="UP000564644"/>
    </source>
</evidence>
<accession>A0A7X0SID1</accession>
<feature type="transmembrane region" description="Helical" evidence="2">
    <location>
        <begin position="106"/>
        <end position="129"/>
    </location>
</feature>
<feature type="region of interest" description="Disordered" evidence="1">
    <location>
        <begin position="1"/>
        <end position="99"/>
    </location>
</feature>
<dbReference type="InterPro" id="IPR024563">
    <property type="entry name" value="YqhR"/>
</dbReference>
<feature type="compositionally biased region" description="Basic and acidic residues" evidence="1">
    <location>
        <begin position="1"/>
        <end position="14"/>
    </location>
</feature>
<dbReference type="Proteomes" id="UP000564644">
    <property type="component" value="Unassembled WGS sequence"/>
</dbReference>
<proteinExistence type="predicted"/>
<evidence type="ECO:0000313" key="3">
    <source>
        <dbReference type="EMBL" id="MBB6730543.1"/>
    </source>
</evidence>
<reference evidence="3 4" key="1">
    <citation type="submission" date="2020-08" db="EMBL/GenBank/DDBJ databases">
        <title>Cohnella phylogeny.</title>
        <authorList>
            <person name="Dunlap C."/>
        </authorList>
    </citation>
    <scope>NUCLEOTIDE SEQUENCE [LARGE SCALE GENOMIC DNA]</scope>
    <source>
        <strain evidence="3 4">CBP 2801</strain>
    </source>
</reference>
<name>A0A7X0SID1_9BACL</name>
<gene>
    <name evidence="3" type="ORF">H7C18_06470</name>
</gene>
<keyword evidence="2" id="KW-1133">Transmembrane helix</keyword>
<evidence type="ECO:0008006" key="5">
    <source>
        <dbReference type="Google" id="ProtNLM"/>
    </source>
</evidence>
<feature type="transmembrane region" description="Helical" evidence="2">
    <location>
        <begin position="156"/>
        <end position="180"/>
    </location>
</feature>
<feature type="transmembrane region" description="Helical" evidence="2">
    <location>
        <begin position="187"/>
        <end position="205"/>
    </location>
</feature>
<keyword evidence="2" id="KW-0472">Membrane</keyword>
<feature type="transmembrane region" description="Helical" evidence="2">
    <location>
        <begin position="217"/>
        <end position="241"/>
    </location>
</feature>
<dbReference type="AlphaFoldDB" id="A0A7X0SID1"/>
<organism evidence="3 4">
    <name type="scientific">Cohnella zeiphila</name>
    <dbReference type="NCBI Taxonomy" id="2761120"/>
    <lineage>
        <taxon>Bacteria</taxon>
        <taxon>Bacillati</taxon>
        <taxon>Bacillota</taxon>
        <taxon>Bacilli</taxon>
        <taxon>Bacillales</taxon>
        <taxon>Paenibacillaceae</taxon>
        <taxon>Cohnella</taxon>
    </lineage>
</organism>
<evidence type="ECO:0000256" key="1">
    <source>
        <dbReference type="SAM" id="MobiDB-lite"/>
    </source>
</evidence>
<dbReference type="RefSeq" id="WP_185128197.1">
    <property type="nucleotide sequence ID" value="NZ_JACJVO010000007.1"/>
</dbReference>